<evidence type="ECO:0000313" key="11">
    <source>
        <dbReference type="Proteomes" id="UP001054925"/>
    </source>
</evidence>
<evidence type="ECO:0000256" key="5">
    <source>
        <dbReference type="ARBA" id="ARBA00023004"/>
    </source>
</evidence>
<proteinExistence type="predicted"/>
<dbReference type="Pfam" id="PF13476">
    <property type="entry name" value="AAA_23"/>
    <property type="match status" value="1"/>
</dbReference>
<dbReference type="InterPro" id="IPR003959">
    <property type="entry name" value="ATPase_AAA_core"/>
</dbReference>
<dbReference type="GO" id="GO:0006302">
    <property type="term" value="P:double-strand break repair"/>
    <property type="evidence" value="ECO:0007669"/>
    <property type="project" value="InterPro"/>
</dbReference>
<evidence type="ECO:0000259" key="9">
    <source>
        <dbReference type="SMART" id="SM00382"/>
    </source>
</evidence>
<accession>A0AAV5G7H3</accession>
<dbReference type="Proteomes" id="UP001054925">
    <property type="component" value="Unassembled WGS sequence"/>
</dbReference>
<comment type="subcellular location">
    <subcellularLocation>
        <location evidence="1">Cell membrane</location>
        <topology evidence="1">Peripheral membrane protein</topology>
    </subcellularLocation>
</comment>
<sequence length="325" mass="35601">MILRSVKFLSQPRSPQDVAEDSHYFDGAATIPGIRRALERERKRGAQHVEQKLNQDVPADASGSRVDSPWAWKLPLVKHINSRGGLRFSQPVTLIAGDNGSGKSTFLESVALNLGFSVIGGRYGNSDAPKATGTEAALSWYMLCELNEPILRGYYLRSETHALMLAIDSDPKEAAGRNHLDPELDLSGRSHGEAIFDVLGEHVDGKGLYIFDEPEAGLSVVRQMTLLAEIEQAVARGAQFIIATHSPILLAARQSQILEIGEDEVSFPRWEDTEAVRATREFFADPRAALDSVFGDGLHPDFAGASAAARDQDTEQTDAPYNEYR</sequence>
<feature type="region of interest" description="Disordered" evidence="8">
    <location>
        <begin position="304"/>
        <end position="325"/>
    </location>
</feature>
<keyword evidence="2" id="KW-0813">Transport</keyword>
<evidence type="ECO:0000256" key="8">
    <source>
        <dbReference type="SAM" id="MobiDB-lite"/>
    </source>
</evidence>
<keyword evidence="5" id="KW-0408">Iron</keyword>
<feature type="region of interest" description="Disordered" evidence="8">
    <location>
        <begin position="41"/>
        <end position="63"/>
    </location>
</feature>
<gene>
    <name evidence="10" type="ORF">CAT723_05540</name>
</gene>
<dbReference type="InterPro" id="IPR051535">
    <property type="entry name" value="Siderophore_ABC-ATPase"/>
</dbReference>
<dbReference type="SMART" id="SM00382">
    <property type="entry name" value="AAA"/>
    <property type="match status" value="1"/>
</dbReference>
<protein>
    <recommendedName>
        <fullName evidence="9">AAA+ ATPase domain-containing protein</fullName>
    </recommendedName>
</protein>
<evidence type="ECO:0000256" key="4">
    <source>
        <dbReference type="ARBA" id="ARBA00022496"/>
    </source>
</evidence>
<keyword evidence="4" id="KW-0410">Iron transport</keyword>
<evidence type="ECO:0000256" key="1">
    <source>
        <dbReference type="ARBA" id="ARBA00004202"/>
    </source>
</evidence>
<feature type="domain" description="AAA+ ATPase" evidence="9">
    <location>
        <begin position="89"/>
        <end position="264"/>
    </location>
</feature>
<keyword evidence="3" id="KW-1003">Cell membrane</keyword>
<dbReference type="RefSeq" id="WP_236163606.1">
    <property type="nucleotide sequence ID" value="NZ_BQKK01000001.1"/>
</dbReference>
<comment type="caution">
    <text evidence="10">The sequence shown here is derived from an EMBL/GenBank/DDBJ whole genome shotgun (WGS) entry which is preliminary data.</text>
</comment>
<evidence type="ECO:0000256" key="3">
    <source>
        <dbReference type="ARBA" id="ARBA00022475"/>
    </source>
</evidence>
<dbReference type="GO" id="GO:0005524">
    <property type="term" value="F:ATP binding"/>
    <property type="evidence" value="ECO:0007669"/>
    <property type="project" value="InterPro"/>
</dbReference>
<keyword evidence="7" id="KW-0472">Membrane</keyword>
<dbReference type="Pfam" id="PF13304">
    <property type="entry name" value="AAA_21"/>
    <property type="match status" value="1"/>
</dbReference>
<dbReference type="InterPro" id="IPR038729">
    <property type="entry name" value="Rad50/SbcC_AAA"/>
</dbReference>
<dbReference type="PANTHER" id="PTHR42771:SF2">
    <property type="entry name" value="IRON(3+)-HYDROXAMATE IMPORT ATP-BINDING PROTEIN FHUC"/>
    <property type="match status" value="1"/>
</dbReference>
<dbReference type="PANTHER" id="PTHR42771">
    <property type="entry name" value="IRON(3+)-HYDROXAMATE IMPORT ATP-BINDING PROTEIN FHUC"/>
    <property type="match status" value="1"/>
</dbReference>
<evidence type="ECO:0000313" key="10">
    <source>
        <dbReference type="EMBL" id="GJN42075.1"/>
    </source>
</evidence>
<evidence type="ECO:0000256" key="6">
    <source>
        <dbReference type="ARBA" id="ARBA00023065"/>
    </source>
</evidence>
<evidence type="ECO:0000256" key="7">
    <source>
        <dbReference type="ARBA" id="ARBA00023136"/>
    </source>
</evidence>
<dbReference type="InterPro" id="IPR027417">
    <property type="entry name" value="P-loop_NTPase"/>
</dbReference>
<dbReference type="AlphaFoldDB" id="A0AAV5G7H3"/>
<feature type="compositionally biased region" description="Basic and acidic residues" evidence="8">
    <location>
        <begin position="41"/>
        <end position="53"/>
    </location>
</feature>
<evidence type="ECO:0000256" key="2">
    <source>
        <dbReference type="ARBA" id="ARBA00022448"/>
    </source>
</evidence>
<dbReference type="GO" id="GO:0016887">
    <property type="term" value="F:ATP hydrolysis activity"/>
    <property type="evidence" value="ECO:0007669"/>
    <property type="project" value="InterPro"/>
</dbReference>
<dbReference type="GO" id="GO:0006826">
    <property type="term" value="P:iron ion transport"/>
    <property type="evidence" value="ECO:0007669"/>
    <property type="project" value="UniProtKB-KW"/>
</dbReference>
<organism evidence="10 11">
    <name type="scientific">Corynebacterium ammoniagenes</name>
    <name type="common">Brevibacterium ammoniagenes</name>
    <dbReference type="NCBI Taxonomy" id="1697"/>
    <lineage>
        <taxon>Bacteria</taxon>
        <taxon>Bacillati</taxon>
        <taxon>Actinomycetota</taxon>
        <taxon>Actinomycetes</taxon>
        <taxon>Mycobacteriales</taxon>
        <taxon>Corynebacteriaceae</taxon>
        <taxon>Corynebacterium</taxon>
    </lineage>
</organism>
<keyword evidence="6" id="KW-0406">Ion transport</keyword>
<dbReference type="InterPro" id="IPR003593">
    <property type="entry name" value="AAA+_ATPase"/>
</dbReference>
<dbReference type="Gene3D" id="3.40.50.300">
    <property type="entry name" value="P-loop containing nucleotide triphosphate hydrolases"/>
    <property type="match status" value="2"/>
</dbReference>
<dbReference type="EMBL" id="BQKK01000001">
    <property type="protein sequence ID" value="GJN42075.1"/>
    <property type="molecule type" value="Genomic_DNA"/>
</dbReference>
<dbReference type="SUPFAM" id="SSF52540">
    <property type="entry name" value="P-loop containing nucleoside triphosphate hydrolases"/>
    <property type="match status" value="1"/>
</dbReference>
<reference evidence="10" key="1">
    <citation type="submission" date="2021-12" db="EMBL/GenBank/DDBJ databases">
        <title>Draft genome sequence of Corynebacterium ammoniagenes strain T-723.</title>
        <authorList>
            <person name="Matsuzawa M."/>
            <person name="Hiratani M."/>
            <person name="Abe I."/>
            <person name="Tsuji Y."/>
            <person name="Nakamura J."/>
        </authorList>
    </citation>
    <scope>NUCLEOTIDE SEQUENCE</scope>
    <source>
        <strain evidence="10">T-723</strain>
    </source>
</reference>
<name>A0AAV5G7H3_CORAM</name>
<dbReference type="GO" id="GO:0005886">
    <property type="term" value="C:plasma membrane"/>
    <property type="evidence" value="ECO:0007669"/>
    <property type="project" value="UniProtKB-SubCell"/>
</dbReference>